<sequence length="49" mass="6064">MLLFLLATQKRHHYDVSCQNYFTLRDIKSLDHIYRILCYASLRYLSRHF</sequence>
<organism evidence="1">
    <name type="scientific">Siphoviridae sp. cttFh17</name>
    <dbReference type="NCBI Taxonomy" id="2826491"/>
    <lineage>
        <taxon>Viruses</taxon>
        <taxon>Duplodnaviria</taxon>
        <taxon>Heunggongvirae</taxon>
        <taxon>Uroviricota</taxon>
        <taxon>Caudoviricetes</taxon>
    </lineage>
</organism>
<proteinExistence type="predicted"/>
<accession>A0A8S5NJE8</accession>
<reference evidence="1" key="1">
    <citation type="journal article" date="2021" name="Proc. Natl. Acad. Sci. U.S.A.">
        <title>A Catalog of Tens of Thousands of Viruses from Human Metagenomes Reveals Hidden Associations with Chronic Diseases.</title>
        <authorList>
            <person name="Tisza M.J."/>
            <person name="Buck C.B."/>
        </authorList>
    </citation>
    <scope>NUCLEOTIDE SEQUENCE</scope>
    <source>
        <strain evidence="1">CttFh17</strain>
    </source>
</reference>
<evidence type="ECO:0000313" key="1">
    <source>
        <dbReference type="EMBL" id="DAD94344.1"/>
    </source>
</evidence>
<dbReference type="EMBL" id="BK015176">
    <property type="protein sequence ID" value="DAD94344.1"/>
    <property type="molecule type" value="Genomic_DNA"/>
</dbReference>
<name>A0A8S5NJE8_9CAUD</name>
<protein>
    <submittedName>
        <fullName evidence="1">Uncharacterized protein</fullName>
    </submittedName>
</protein>